<dbReference type="Proteomes" id="UP001519344">
    <property type="component" value="Unassembled WGS sequence"/>
</dbReference>
<name>A0ABS4HZL5_9BACL</name>
<keyword evidence="1" id="KW-0472">Membrane</keyword>
<feature type="transmembrane region" description="Helical" evidence="1">
    <location>
        <begin position="6"/>
        <end position="23"/>
    </location>
</feature>
<keyword evidence="1" id="KW-0812">Transmembrane</keyword>
<keyword evidence="3" id="KW-1185">Reference proteome</keyword>
<protein>
    <submittedName>
        <fullName evidence="2">FtsZ-interacting cell division protein ZipA</fullName>
    </submittedName>
</protein>
<reference evidence="2 3" key="1">
    <citation type="submission" date="2021-03" db="EMBL/GenBank/DDBJ databases">
        <title>Genomic Encyclopedia of Type Strains, Phase IV (KMG-IV): sequencing the most valuable type-strain genomes for metagenomic binning, comparative biology and taxonomic classification.</title>
        <authorList>
            <person name="Goeker M."/>
        </authorList>
    </citation>
    <scope>NUCLEOTIDE SEQUENCE [LARGE SCALE GENOMIC DNA]</scope>
    <source>
        <strain evidence="2 3">DSM 24950</strain>
    </source>
</reference>
<proteinExistence type="predicted"/>
<accession>A0ABS4HZL5</accession>
<keyword evidence="2" id="KW-0132">Cell division</keyword>
<sequence>MTSAIIWGIIALVIILGATFWVTRKAYSRRWDEEDQD</sequence>
<evidence type="ECO:0000313" key="3">
    <source>
        <dbReference type="Proteomes" id="UP001519344"/>
    </source>
</evidence>
<evidence type="ECO:0000313" key="2">
    <source>
        <dbReference type="EMBL" id="MBP1963998.1"/>
    </source>
</evidence>
<dbReference type="GO" id="GO:0051301">
    <property type="term" value="P:cell division"/>
    <property type="evidence" value="ECO:0007669"/>
    <property type="project" value="UniProtKB-KW"/>
</dbReference>
<gene>
    <name evidence="2" type="ORF">J2Z65_003219</name>
</gene>
<dbReference type="EMBL" id="JAGGKV010000007">
    <property type="protein sequence ID" value="MBP1963998.1"/>
    <property type="molecule type" value="Genomic_DNA"/>
</dbReference>
<evidence type="ECO:0000256" key="1">
    <source>
        <dbReference type="SAM" id="Phobius"/>
    </source>
</evidence>
<keyword evidence="1" id="KW-1133">Transmembrane helix</keyword>
<keyword evidence="2" id="KW-0131">Cell cycle</keyword>
<comment type="caution">
    <text evidence="2">The sequence shown here is derived from an EMBL/GenBank/DDBJ whole genome shotgun (WGS) entry which is preliminary data.</text>
</comment>
<organism evidence="2 3">
    <name type="scientific">Paenibacillus aceris</name>
    <dbReference type="NCBI Taxonomy" id="869555"/>
    <lineage>
        <taxon>Bacteria</taxon>
        <taxon>Bacillati</taxon>
        <taxon>Bacillota</taxon>
        <taxon>Bacilli</taxon>
        <taxon>Bacillales</taxon>
        <taxon>Paenibacillaceae</taxon>
        <taxon>Paenibacillus</taxon>
    </lineage>
</organism>